<reference evidence="1" key="1">
    <citation type="submission" date="2022-06" db="EMBL/GenBank/DDBJ databases">
        <title>WGS of actinobacteria.</title>
        <authorList>
            <person name="Thawai C."/>
        </authorList>
    </citation>
    <scope>NUCLEOTIDE SEQUENCE</scope>
    <source>
        <strain evidence="1">AA8</strain>
    </source>
</reference>
<evidence type="ECO:0000313" key="1">
    <source>
        <dbReference type="EMBL" id="MCQ8773919.1"/>
    </source>
</evidence>
<protein>
    <submittedName>
        <fullName evidence="1">Uncharacterized protein</fullName>
    </submittedName>
</protein>
<dbReference type="SUPFAM" id="SSF53067">
    <property type="entry name" value="Actin-like ATPase domain"/>
    <property type="match status" value="1"/>
</dbReference>
<name>A0A9X2LMX8_9ACTN</name>
<dbReference type="Gene3D" id="3.30.420.40">
    <property type="match status" value="2"/>
</dbReference>
<comment type="caution">
    <text evidence="1">The sequence shown here is derived from an EMBL/GenBank/DDBJ whole genome shotgun (WGS) entry which is preliminary data.</text>
</comment>
<dbReference type="RefSeq" id="WP_168093744.1">
    <property type="nucleotide sequence ID" value="NZ_JAATER010000173.1"/>
</dbReference>
<dbReference type="Gene3D" id="3.90.640.10">
    <property type="entry name" value="Actin, Chain A, domain 4"/>
    <property type="match status" value="1"/>
</dbReference>
<gene>
    <name evidence="1" type="ORF">NQU55_29785</name>
</gene>
<proteinExistence type="predicted"/>
<dbReference type="InterPro" id="IPR043129">
    <property type="entry name" value="ATPase_NBD"/>
</dbReference>
<dbReference type="Proteomes" id="UP001142374">
    <property type="component" value="Unassembled WGS sequence"/>
</dbReference>
<dbReference type="AlphaFoldDB" id="A0A9X2LMX8"/>
<accession>A0A9X2LMX8</accession>
<evidence type="ECO:0000313" key="2">
    <source>
        <dbReference type="Proteomes" id="UP001142374"/>
    </source>
</evidence>
<organism evidence="1 2">
    <name type="scientific">Streptomyces telluris</name>
    <dbReference type="NCBI Taxonomy" id="2720021"/>
    <lineage>
        <taxon>Bacteria</taxon>
        <taxon>Bacillati</taxon>
        <taxon>Actinomycetota</taxon>
        <taxon>Actinomycetes</taxon>
        <taxon>Kitasatosporales</taxon>
        <taxon>Streptomycetaceae</taxon>
        <taxon>Streptomyces</taxon>
    </lineage>
</organism>
<sequence length="448" mass="45604">MTVSAAIAVDAGARFTRVARVTADGRPVLAELPGLLSEEGLPVPGRHGGDRDAALRAAYAAYVEHYGTPERVVLVVPQQDRAGHVRRATDVLTELHRAGPVPHLRTLGTPHAVMALLRHAGTAAAPRYAVCDLGATAAEVSVCSLAPGAVVVTGSARHAPAGGYGAGFDAAVLAGAGLPDDEASRRELAWARAQEGAAQRIDTALERTARRPGPRYESAVVHQVAGRPVTAGVVHRALDRLTGGLDRVLDEALTGQPAPPVVAAGGAARFGPLIRHLTGRQSAPVALPGGVDPALAAVFGAALVAAGQADPADRYPYAVSVGTHRTVAGELRAEALLISPAGALEPGGEAVFAETGGQRVRFRAGPAGPAGRTAARTVRIRVHDAEGGSGTPVGALSIPPGGEEERFHVGVRIADDGTARLVLQPLGDGTPGEYPLGVLPTDLEGARS</sequence>
<keyword evidence="2" id="KW-1185">Reference proteome</keyword>
<dbReference type="EMBL" id="JANIID010000035">
    <property type="protein sequence ID" value="MCQ8773919.1"/>
    <property type="molecule type" value="Genomic_DNA"/>
</dbReference>